<dbReference type="EMBL" id="MRXX01000007">
    <property type="protein sequence ID" value="MBK4779696.1"/>
    <property type="molecule type" value="Genomic_DNA"/>
</dbReference>
<gene>
    <name evidence="2" type="ORF">BTU61_05695</name>
    <name evidence="3" type="ORF">J4854_08985</name>
</gene>
<sequence>MEELSLVKQDINEKERDRLFHQIVQLEHEEDELRNLKKRHEQSLENFIEQFRNISINAEQRLSVNLQNQGFIQETRELELKVEQYVNNQIDGFDYEAKKLLKDIDMKKEKLIHERNSLPWE</sequence>
<organism evidence="2 5">
    <name type="scientific">Streptococcus lactarius</name>
    <dbReference type="NCBI Taxonomy" id="684066"/>
    <lineage>
        <taxon>Bacteria</taxon>
        <taxon>Bacillati</taxon>
        <taxon>Bacillota</taxon>
        <taxon>Bacilli</taxon>
        <taxon>Lactobacillales</taxon>
        <taxon>Streptococcaceae</taxon>
        <taxon>Streptococcus</taxon>
    </lineage>
</organism>
<feature type="coiled-coil region" evidence="1">
    <location>
        <begin position="16"/>
        <end position="50"/>
    </location>
</feature>
<dbReference type="EMBL" id="CP072329">
    <property type="protein sequence ID" value="QUB38666.1"/>
    <property type="molecule type" value="Genomic_DNA"/>
</dbReference>
<evidence type="ECO:0000313" key="3">
    <source>
        <dbReference type="EMBL" id="QUB38666.1"/>
    </source>
</evidence>
<keyword evidence="1" id="KW-0175">Coiled coil</keyword>
<evidence type="ECO:0000313" key="2">
    <source>
        <dbReference type="EMBL" id="MBK4779696.1"/>
    </source>
</evidence>
<protein>
    <submittedName>
        <fullName evidence="2">Cingulin</fullName>
    </submittedName>
</protein>
<keyword evidence="4" id="KW-1185">Reference proteome</keyword>
<dbReference type="Proteomes" id="UP000676511">
    <property type="component" value="Chromosome"/>
</dbReference>
<evidence type="ECO:0000313" key="5">
    <source>
        <dbReference type="Proteomes" id="UP001138780"/>
    </source>
</evidence>
<evidence type="ECO:0000313" key="4">
    <source>
        <dbReference type="Proteomes" id="UP000676511"/>
    </source>
</evidence>
<reference evidence="3 4" key="2">
    <citation type="submission" date="2021-03" db="EMBL/GenBank/DDBJ databases">
        <title>Human Oral Microbial Genomes.</title>
        <authorList>
            <person name="Johnston C.D."/>
            <person name="Chen T."/>
            <person name="Dewhirst F.E."/>
        </authorList>
    </citation>
    <scope>NUCLEOTIDE SEQUENCE [LARGE SCALE GENOMIC DNA]</scope>
    <source>
        <strain evidence="3 4">CCUG 66490</strain>
    </source>
</reference>
<reference evidence="2" key="1">
    <citation type="submission" date="2016-12" db="EMBL/GenBank/DDBJ databases">
        <title>Draft genome of Streptococcus lactarius CCUG 66490T type strain.</title>
        <authorList>
            <person name="Salva-Serra F."/>
            <person name="Engstrom-Jakobsson H."/>
            <person name="Thorell K."/>
            <person name="Gomila M."/>
            <person name="Gonzales-Siles L."/>
            <person name="Busquets A."/>
            <person name="Jaen-Luchoro D."/>
            <person name="Karlsson R."/>
            <person name="Kristiansson E."/>
            <person name="Moore E."/>
        </authorList>
    </citation>
    <scope>NUCLEOTIDE SEQUENCE</scope>
    <source>
        <strain evidence="2">CCUG 66490</strain>
    </source>
</reference>
<name>A0A9X0WMZ5_9STRE</name>
<proteinExistence type="predicted"/>
<dbReference type="AlphaFoldDB" id="A0A9X0WMZ5"/>
<dbReference type="Proteomes" id="UP001138780">
    <property type="component" value="Unassembled WGS sequence"/>
</dbReference>
<accession>A0A9X0WMZ5</accession>
<evidence type="ECO:0000256" key="1">
    <source>
        <dbReference type="SAM" id="Coils"/>
    </source>
</evidence>